<keyword evidence="5" id="KW-0804">Transcription</keyword>
<evidence type="ECO:0000256" key="4">
    <source>
        <dbReference type="ARBA" id="ARBA00023015"/>
    </source>
</evidence>
<organism evidence="11 12">
    <name type="scientific">Physocladia obscura</name>
    <dbReference type="NCBI Taxonomy" id="109957"/>
    <lineage>
        <taxon>Eukaryota</taxon>
        <taxon>Fungi</taxon>
        <taxon>Fungi incertae sedis</taxon>
        <taxon>Chytridiomycota</taxon>
        <taxon>Chytridiomycota incertae sedis</taxon>
        <taxon>Chytridiomycetes</taxon>
        <taxon>Chytridiales</taxon>
        <taxon>Chytriomycetaceae</taxon>
        <taxon>Physocladia</taxon>
    </lineage>
</organism>
<feature type="compositionally biased region" description="Basic and acidic residues" evidence="8">
    <location>
        <begin position="483"/>
        <end position="503"/>
    </location>
</feature>
<dbReference type="GO" id="GO:0005524">
    <property type="term" value="F:ATP binding"/>
    <property type="evidence" value="ECO:0007669"/>
    <property type="project" value="InterPro"/>
</dbReference>
<dbReference type="InterPro" id="IPR011009">
    <property type="entry name" value="Kinase-like_dom_sf"/>
</dbReference>
<reference evidence="11" key="1">
    <citation type="submission" date="2020-05" db="EMBL/GenBank/DDBJ databases">
        <title>Phylogenomic resolution of chytrid fungi.</title>
        <authorList>
            <person name="Stajich J.E."/>
            <person name="Amses K."/>
            <person name="Simmons R."/>
            <person name="Seto K."/>
            <person name="Myers J."/>
            <person name="Bonds A."/>
            <person name="Quandt C.A."/>
            <person name="Barry K."/>
            <person name="Liu P."/>
            <person name="Grigoriev I."/>
            <person name="Longcore J.E."/>
            <person name="James T.Y."/>
        </authorList>
    </citation>
    <scope>NUCLEOTIDE SEQUENCE</scope>
    <source>
        <strain evidence="11">JEL0513</strain>
    </source>
</reference>
<feature type="domain" description="Protein kinase" evidence="9">
    <location>
        <begin position="1"/>
        <end position="264"/>
    </location>
</feature>
<accession>A0AAD5STF7</accession>
<protein>
    <recommendedName>
        <fullName evidence="3">Mediator of RNA polymerase II transcription subunit 6</fullName>
    </recommendedName>
    <alternativeName>
        <fullName evidence="7">Mediator complex subunit 6</fullName>
    </alternativeName>
</protein>
<dbReference type="InterPro" id="IPR001202">
    <property type="entry name" value="WW_dom"/>
</dbReference>
<feature type="region of interest" description="Disordered" evidence="8">
    <location>
        <begin position="481"/>
        <end position="513"/>
    </location>
</feature>
<dbReference type="Proteomes" id="UP001211907">
    <property type="component" value="Unassembled WGS sequence"/>
</dbReference>
<dbReference type="AlphaFoldDB" id="A0AAD5STF7"/>
<evidence type="ECO:0000256" key="7">
    <source>
        <dbReference type="ARBA" id="ARBA00031259"/>
    </source>
</evidence>
<dbReference type="Gene3D" id="3.10.450.580">
    <property type="entry name" value="Mediator complex, subunit Med6"/>
    <property type="match status" value="1"/>
</dbReference>
<dbReference type="Gene3D" id="1.10.510.10">
    <property type="entry name" value="Transferase(Phosphotransferase) domain 1"/>
    <property type="match status" value="1"/>
</dbReference>
<keyword evidence="11" id="KW-0418">Kinase</keyword>
<evidence type="ECO:0000256" key="6">
    <source>
        <dbReference type="ARBA" id="ARBA00023242"/>
    </source>
</evidence>
<dbReference type="InterPro" id="IPR007018">
    <property type="entry name" value="Mediator_Med6"/>
</dbReference>
<dbReference type="InterPro" id="IPR038566">
    <property type="entry name" value="Mediator_Med6_sf"/>
</dbReference>
<feature type="domain" description="WW" evidence="10">
    <location>
        <begin position="291"/>
        <end position="320"/>
    </location>
</feature>
<feature type="compositionally biased region" description="Pro residues" evidence="8">
    <location>
        <begin position="566"/>
        <end position="575"/>
    </location>
</feature>
<keyword evidence="11" id="KW-0808">Transferase</keyword>
<dbReference type="GO" id="GO:0016592">
    <property type="term" value="C:mediator complex"/>
    <property type="evidence" value="ECO:0007669"/>
    <property type="project" value="InterPro"/>
</dbReference>
<evidence type="ECO:0000256" key="8">
    <source>
        <dbReference type="SAM" id="MobiDB-lite"/>
    </source>
</evidence>
<dbReference type="InterPro" id="IPR000719">
    <property type="entry name" value="Prot_kinase_dom"/>
</dbReference>
<evidence type="ECO:0000259" key="10">
    <source>
        <dbReference type="PROSITE" id="PS50020"/>
    </source>
</evidence>
<feature type="region of interest" description="Disordered" evidence="8">
    <location>
        <begin position="563"/>
        <end position="595"/>
    </location>
</feature>
<dbReference type="GO" id="GO:0006357">
    <property type="term" value="P:regulation of transcription by RNA polymerase II"/>
    <property type="evidence" value="ECO:0007669"/>
    <property type="project" value="InterPro"/>
</dbReference>
<sequence length="1070" mass="117223">MERYWAKSRVHNHTGHVWNGIDQETNEEVVMKLADIESDSDYDDSNERAKLEAQIQKELTPLNPTRIVNFKAFYVNQERQYVLVMEKAACTVDDVLQVNKKLSEHEAKVVINGILEGLVTCHKKYIVHRDLKPANLFLFNNNLNSVKIGDFGISAEDNGYGCIGGMRGTKGYMAPEILDKQRYGRPVDMWAVGVVTYELLFGVLPFPNSVTKPKIFGHKSIAAKLSFPTYTQISAQAKDFIQLLLVDNPDNRINVGQALSHPWIQSLDVTHTDAKYAPDPPIVPEPIHGFPGWLRLVKGNEPAYYFYEPTGITQWNHPEEDPLPLYQPVVVRNTDFVGYELGRNPTEKGKERRSSGATLGLPIRAFSNPEVVESSLRPIKEAENIVRVSKKSAKISDEESEEIPLFKKNRKQKNQVTLEINQSGSSSKTPVRPKAAKSVTFAQNEEIATNSREIDLNISAKPDPIFSVPAVAPLSSILPVNHESSRPRVDSLRASELASHPKNDSPTFVQSPTKETRVLSAGIDLNLASSSSSKVSVPVSVAPLTSDAPTAPSSKVAIWPKSESIPLPPDFPPPSRQDSVTSKRLFPSPAPIAKISSSSSSRKIFSAIRTTASPSGSLLSRSDSVSSIASDTSGKNTALISELTLARLSVNRRVKEFQNPHSNSRFAVNMQIELEDPYAISFKNTQYLEQHGLSHHNALHYFQQCPQFYDKSCINEQIQMQARFNSLNPEDLDAMKKDMIGIEYVLHEFSYNPSLFIIRKYNRVRDRKGTIYQSPDLFMLLSNRVLTSLHHVKTAFTSISQEYRFQPARPYHWGFEEDLFLLSEPNTDMTSDDGNDDDDGIVIEAGGTGDISDDDDYTNNEKAAQCMKPQPLSATSYDSAVAAYEFSARVDELIMRMNSAGRAWWTGGVGGSAVADIGGANGDLFSIETSGAAGGTAATVGSNITAVKGVKLEEMKAAAKARMEAASAALAAASSSSSGVTGGFKRPDDWESSGYRVISGSGSGGVIMRKKRKAHSVSSNVGTPEYVGPKNVSGLIPVQSPFDTSLIRGPSGTSSSPLVRSGVNKGKDKV</sequence>
<feature type="compositionally biased region" description="Polar residues" evidence="8">
    <location>
        <begin position="504"/>
        <end position="513"/>
    </location>
</feature>
<evidence type="ECO:0000256" key="3">
    <source>
        <dbReference type="ARBA" id="ARBA00020634"/>
    </source>
</evidence>
<evidence type="ECO:0000256" key="1">
    <source>
        <dbReference type="ARBA" id="ARBA00004123"/>
    </source>
</evidence>
<dbReference type="PANTHER" id="PTHR24347">
    <property type="entry name" value="SERINE/THREONINE-PROTEIN KINASE"/>
    <property type="match status" value="1"/>
</dbReference>
<dbReference type="SUPFAM" id="SSF56112">
    <property type="entry name" value="Protein kinase-like (PK-like)"/>
    <property type="match status" value="1"/>
</dbReference>
<keyword evidence="6" id="KW-0539">Nucleus</keyword>
<comment type="subcellular location">
    <subcellularLocation>
        <location evidence="1">Nucleus</location>
    </subcellularLocation>
</comment>
<dbReference type="PROSITE" id="PS01159">
    <property type="entry name" value="WW_DOMAIN_1"/>
    <property type="match status" value="1"/>
</dbReference>
<dbReference type="EMBL" id="JADGJH010002027">
    <property type="protein sequence ID" value="KAJ3104980.1"/>
    <property type="molecule type" value="Genomic_DNA"/>
</dbReference>
<dbReference type="InterPro" id="IPR008271">
    <property type="entry name" value="Ser/Thr_kinase_AS"/>
</dbReference>
<evidence type="ECO:0000259" key="9">
    <source>
        <dbReference type="PROSITE" id="PS50011"/>
    </source>
</evidence>
<proteinExistence type="inferred from homology"/>
<evidence type="ECO:0000256" key="5">
    <source>
        <dbReference type="ARBA" id="ARBA00023163"/>
    </source>
</evidence>
<feature type="region of interest" description="Disordered" evidence="8">
    <location>
        <begin position="1009"/>
        <end position="1070"/>
    </location>
</feature>
<evidence type="ECO:0000313" key="11">
    <source>
        <dbReference type="EMBL" id="KAJ3104980.1"/>
    </source>
</evidence>
<evidence type="ECO:0000313" key="12">
    <source>
        <dbReference type="Proteomes" id="UP001211907"/>
    </source>
</evidence>
<evidence type="ECO:0000256" key="2">
    <source>
        <dbReference type="ARBA" id="ARBA00007526"/>
    </source>
</evidence>
<dbReference type="SMART" id="SM00220">
    <property type="entry name" value="S_TKc"/>
    <property type="match status" value="1"/>
</dbReference>
<keyword evidence="12" id="KW-1185">Reference proteome</keyword>
<dbReference type="PROSITE" id="PS50020">
    <property type="entry name" value="WW_DOMAIN_2"/>
    <property type="match status" value="1"/>
</dbReference>
<dbReference type="GO" id="GO:0004672">
    <property type="term" value="F:protein kinase activity"/>
    <property type="evidence" value="ECO:0007669"/>
    <property type="project" value="InterPro"/>
</dbReference>
<gene>
    <name evidence="11" type="primary">PLK1</name>
    <name evidence="11" type="ORF">HK100_003973</name>
</gene>
<keyword evidence="4" id="KW-0805">Transcription regulation</keyword>
<dbReference type="Pfam" id="PF04934">
    <property type="entry name" value="Med6"/>
    <property type="match status" value="1"/>
</dbReference>
<dbReference type="PROSITE" id="PS00108">
    <property type="entry name" value="PROTEIN_KINASE_ST"/>
    <property type="match status" value="1"/>
</dbReference>
<comment type="similarity">
    <text evidence="2">Belongs to the Mediator complex subunit 6 family.</text>
</comment>
<dbReference type="PROSITE" id="PS50011">
    <property type="entry name" value="PROTEIN_KINASE_DOM"/>
    <property type="match status" value="1"/>
</dbReference>
<name>A0AAD5STF7_9FUNG</name>
<dbReference type="GO" id="GO:0003712">
    <property type="term" value="F:transcription coregulator activity"/>
    <property type="evidence" value="ECO:0007669"/>
    <property type="project" value="InterPro"/>
</dbReference>
<comment type="caution">
    <text evidence="11">The sequence shown here is derived from an EMBL/GenBank/DDBJ whole genome shotgun (WGS) entry which is preliminary data.</text>
</comment>
<dbReference type="Pfam" id="PF00069">
    <property type="entry name" value="Pkinase"/>
    <property type="match status" value="1"/>
</dbReference>